<dbReference type="SMART" id="SM00530">
    <property type="entry name" value="HTH_XRE"/>
    <property type="match status" value="1"/>
</dbReference>
<name>A0A4V2F884_9FIRM</name>
<reference evidence="2 3" key="1">
    <citation type="submission" date="2019-02" db="EMBL/GenBank/DDBJ databases">
        <title>Genomic Encyclopedia of Type Strains, Phase IV (KMG-IV): sequencing the most valuable type-strain genomes for metagenomic binning, comparative biology and taxonomic classification.</title>
        <authorList>
            <person name="Goeker M."/>
        </authorList>
    </citation>
    <scope>NUCLEOTIDE SEQUENCE [LARGE SCALE GENOMIC DNA]</scope>
    <source>
        <strain evidence="2 3">DSM 29486</strain>
    </source>
</reference>
<feature type="domain" description="HTH cro/C1-type" evidence="1">
    <location>
        <begin position="7"/>
        <end position="61"/>
    </location>
</feature>
<dbReference type="CDD" id="cd00093">
    <property type="entry name" value="HTH_XRE"/>
    <property type="match status" value="1"/>
</dbReference>
<dbReference type="OrthoDB" id="2475196at2"/>
<sequence length="123" mass="14303">MGIGFRIREAREALGYRQHELAKLIGVTASAVTNYEQDYSFPKEEILYRLIDTLQVDANYLFQDCLQRPASEWDLSIEEQALIRKYRALDDRRRNGAGQLFDLLLDTSQAADLPRRAKRTRQP</sequence>
<accession>A0A4V2F884</accession>
<dbReference type="InterPro" id="IPR001387">
    <property type="entry name" value="Cro/C1-type_HTH"/>
</dbReference>
<dbReference type="RefSeq" id="WP_130432979.1">
    <property type="nucleotide sequence ID" value="NZ_SGXF01000001.1"/>
</dbReference>
<dbReference type="Gene3D" id="1.10.260.40">
    <property type="entry name" value="lambda repressor-like DNA-binding domains"/>
    <property type="match status" value="1"/>
</dbReference>
<dbReference type="EMBL" id="SGXF01000001">
    <property type="protein sequence ID" value="RZT02527.1"/>
    <property type="molecule type" value="Genomic_DNA"/>
</dbReference>
<protein>
    <submittedName>
        <fullName evidence="2">DNA-binding XRE family transcriptional regulator</fullName>
    </submittedName>
</protein>
<evidence type="ECO:0000313" key="2">
    <source>
        <dbReference type="EMBL" id="RZT02527.1"/>
    </source>
</evidence>
<evidence type="ECO:0000313" key="3">
    <source>
        <dbReference type="Proteomes" id="UP000292927"/>
    </source>
</evidence>
<dbReference type="SUPFAM" id="SSF47413">
    <property type="entry name" value="lambda repressor-like DNA-binding domains"/>
    <property type="match status" value="1"/>
</dbReference>
<organism evidence="2 3">
    <name type="scientific">Cuneatibacter caecimuris</name>
    <dbReference type="NCBI Taxonomy" id="1796618"/>
    <lineage>
        <taxon>Bacteria</taxon>
        <taxon>Bacillati</taxon>
        <taxon>Bacillota</taxon>
        <taxon>Clostridia</taxon>
        <taxon>Lachnospirales</taxon>
        <taxon>Lachnospiraceae</taxon>
        <taxon>Cuneatibacter</taxon>
    </lineage>
</organism>
<dbReference type="Pfam" id="PF01381">
    <property type="entry name" value="HTH_3"/>
    <property type="match status" value="1"/>
</dbReference>
<dbReference type="PROSITE" id="PS50943">
    <property type="entry name" value="HTH_CROC1"/>
    <property type="match status" value="1"/>
</dbReference>
<proteinExistence type="predicted"/>
<comment type="caution">
    <text evidence="2">The sequence shown here is derived from an EMBL/GenBank/DDBJ whole genome shotgun (WGS) entry which is preliminary data.</text>
</comment>
<gene>
    <name evidence="2" type="ORF">EV209_0646</name>
</gene>
<dbReference type="Proteomes" id="UP000292927">
    <property type="component" value="Unassembled WGS sequence"/>
</dbReference>
<keyword evidence="2" id="KW-0238">DNA-binding</keyword>
<dbReference type="InterPro" id="IPR010982">
    <property type="entry name" value="Lambda_DNA-bd_dom_sf"/>
</dbReference>
<dbReference type="GO" id="GO:0003677">
    <property type="term" value="F:DNA binding"/>
    <property type="evidence" value="ECO:0007669"/>
    <property type="project" value="UniProtKB-KW"/>
</dbReference>
<evidence type="ECO:0000259" key="1">
    <source>
        <dbReference type="PROSITE" id="PS50943"/>
    </source>
</evidence>
<keyword evidence="3" id="KW-1185">Reference proteome</keyword>
<dbReference type="AlphaFoldDB" id="A0A4V2F884"/>